<accession>A0A6J7HL76</accession>
<name>A0A6J7HL76_9ZZZZ</name>
<proteinExistence type="predicted"/>
<reference evidence="1" key="1">
    <citation type="submission" date="2020-05" db="EMBL/GenBank/DDBJ databases">
        <authorList>
            <person name="Chiriac C."/>
            <person name="Salcher M."/>
            <person name="Ghai R."/>
            <person name="Kavagutti S V."/>
        </authorList>
    </citation>
    <scope>NUCLEOTIDE SEQUENCE</scope>
</reference>
<sequence>MFLLVGLLASHRRTFVVNEVGIRGPGHAIAGFAYAQAEIDIVVILGKSHIKALNLIEHTGTHQECSSGYRCVIAWGKRRTEVAGLLIGLANPCMGWPTRQQHHAYVLEARIRIRELCASNSDAINLPDLKQLRYRICFGHSRVIVEEKEVITGCCCAPGVDCFGEIETLRFIDNVL</sequence>
<gene>
    <name evidence="1" type="ORF">UFOPK3576_01524</name>
</gene>
<dbReference type="EMBL" id="CAFBMO010000092">
    <property type="protein sequence ID" value="CAB4917893.1"/>
    <property type="molecule type" value="Genomic_DNA"/>
</dbReference>
<protein>
    <submittedName>
        <fullName evidence="1">Unannotated protein</fullName>
    </submittedName>
</protein>
<organism evidence="1">
    <name type="scientific">freshwater metagenome</name>
    <dbReference type="NCBI Taxonomy" id="449393"/>
    <lineage>
        <taxon>unclassified sequences</taxon>
        <taxon>metagenomes</taxon>
        <taxon>ecological metagenomes</taxon>
    </lineage>
</organism>
<evidence type="ECO:0000313" key="1">
    <source>
        <dbReference type="EMBL" id="CAB4917893.1"/>
    </source>
</evidence>
<dbReference type="AlphaFoldDB" id="A0A6J7HL76"/>